<dbReference type="PANTHER" id="PTHR41913">
    <property type="entry name" value="DUF1684 DOMAIN-CONTAINING PROTEIN"/>
    <property type="match status" value="1"/>
</dbReference>
<dbReference type="InterPro" id="IPR012467">
    <property type="entry name" value="DUF1684"/>
</dbReference>
<dbReference type="PANTHER" id="PTHR41913:SF1">
    <property type="entry name" value="DUF1684 DOMAIN-CONTAINING PROTEIN"/>
    <property type="match status" value="1"/>
</dbReference>
<dbReference type="AlphaFoldDB" id="A0A917MFN8"/>
<dbReference type="RefSeq" id="WP_188516256.1">
    <property type="nucleotide sequence ID" value="NZ_BMES01000001.1"/>
</dbReference>
<reference evidence="1" key="2">
    <citation type="submission" date="2020-09" db="EMBL/GenBank/DDBJ databases">
        <authorList>
            <person name="Sun Q."/>
            <person name="Zhou Y."/>
        </authorList>
    </citation>
    <scope>NUCLEOTIDE SEQUENCE</scope>
    <source>
        <strain evidence="1">CGMCC 1.12214</strain>
    </source>
</reference>
<dbReference type="Pfam" id="PF07920">
    <property type="entry name" value="DUF1684"/>
    <property type="match status" value="1"/>
</dbReference>
<evidence type="ECO:0000313" key="1">
    <source>
        <dbReference type="EMBL" id="GGH09908.1"/>
    </source>
</evidence>
<dbReference type="Proteomes" id="UP000603912">
    <property type="component" value="Unassembled WGS sequence"/>
</dbReference>
<dbReference type="Gene3D" id="6.10.250.1680">
    <property type="match status" value="1"/>
</dbReference>
<protein>
    <recommendedName>
        <fullName evidence="3">DUF1684 domain-containing protein</fullName>
    </recommendedName>
</protein>
<comment type="caution">
    <text evidence="1">The sequence shown here is derived from an EMBL/GenBank/DDBJ whole genome shotgun (WGS) entry which is preliminary data.</text>
</comment>
<proteinExistence type="predicted"/>
<name>A0A917MFN8_9HYPH</name>
<accession>A0A917MFN8</accession>
<evidence type="ECO:0008006" key="3">
    <source>
        <dbReference type="Google" id="ProtNLM"/>
    </source>
</evidence>
<organism evidence="1 2">
    <name type="scientific">Alsobacter metallidurans</name>
    <dbReference type="NCBI Taxonomy" id="340221"/>
    <lineage>
        <taxon>Bacteria</taxon>
        <taxon>Pseudomonadati</taxon>
        <taxon>Pseudomonadota</taxon>
        <taxon>Alphaproteobacteria</taxon>
        <taxon>Hyphomicrobiales</taxon>
        <taxon>Alsobacteraceae</taxon>
        <taxon>Alsobacter</taxon>
    </lineage>
</organism>
<dbReference type="EMBL" id="BMES01000001">
    <property type="protein sequence ID" value="GGH09908.1"/>
    <property type="molecule type" value="Genomic_DNA"/>
</dbReference>
<evidence type="ECO:0000313" key="2">
    <source>
        <dbReference type="Proteomes" id="UP000603912"/>
    </source>
</evidence>
<reference evidence="1" key="1">
    <citation type="journal article" date="2014" name="Int. J. Syst. Evol. Microbiol.">
        <title>Complete genome sequence of Corynebacterium casei LMG S-19264T (=DSM 44701T), isolated from a smear-ripened cheese.</title>
        <authorList>
            <consortium name="US DOE Joint Genome Institute (JGI-PGF)"/>
            <person name="Walter F."/>
            <person name="Albersmeier A."/>
            <person name="Kalinowski J."/>
            <person name="Ruckert C."/>
        </authorList>
    </citation>
    <scope>NUCLEOTIDE SEQUENCE</scope>
    <source>
        <strain evidence="1">CGMCC 1.12214</strain>
    </source>
</reference>
<gene>
    <name evidence="1" type="ORF">GCM10007036_06180</name>
</gene>
<sequence>MLDEQHTRERGDARAKLDLYKSLLDWRRTVGDLYADIRMMEPEEGWALWRDTRDRLFRSHAQSPLSQARRTQFEGVNYFPYDPALRFTVALQPAEGRETLQAEAGKDGLMTLVPFALTQGLEQPLGKELTLYWINGYAGGVFLPFNDATNGWTTFAGGRYLLDTIKSADLGAAEDGRLILDFNFSYYPSCAYSEAWVCPLSPIENRLKRAIAGGERDAPDDRREPAGLRLV</sequence>
<keyword evidence="2" id="KW-1185">Reference proteome</keyword>